<dbReference type="PANTHER" id="PTHR42850:SF7">
    <property type="entry name" value="BIS(5'-NUCLEOSYL)-TETRAPHOSPHATASE PRPE [ASYMMETRICAL]"/>
    <property type="match status" value="1"/>
</dbReference>
<dbReference type="GO" id="GO:0016791">
    <property type="term" value="F:phosphatase activity"/>
    <property type="evidence" value="ECO:0007669"/>
    <property type="project" value="TreeGrafter"/>
</dbReference>
<feature type="domain" description="Calcineurin-like phosphoesterase" evidence="2">
    <location>
        <begin position="3"/>
        <end position="194"/>
    </location>
</feature>
<dbReference type="InterPro" id="IPR041780">
    <property type="entry name" value="MPP_PrpE-like"/>
</dbReference>
<dbReference type="InterPro" id="IPR029052">
    <property type="entry name" value="Metallo-depent_PP-like"/>
</dbReference>
<proteinExistence type="predicted"/>
<dbReference type="AlphaFoldDB" id="A0A1H3PGI6"/>
<evidence type="ECO:0000259" key="2">
    <source>
        <dbReference type="Pfam" id="PF00149"/>
    </source>
</evidence>
<protein>
    <submittedName>
        <fullName evidence="3">Protein phosphatase</fullName>
    </submittedName>
</protein>
<sequence>MFDIIGDIHGCCEEMIDLLKKLDYEPDHEKIAHPANRKPVFLGDLTDRGPASVNVITKVASWVKADRALYCPGNHCNKLYRYFLGRKVVVSHGLETTVAELEQLDAKSYEHVSSMFRRLYEAAPLYLVLDHGNLVVAHAGIRPSDIGKSNKSVQTFVLYGDITGKKHSDGRPVRRDWSKKYSYECTVVYGHSPVKEPRQIGNTINIDTGCVFGNALTAYRWPEKQTVSVPSKQPYIEEKFHPVDPHDVSRLSGSPGTRN</sequence>
<evidence type="ECO:0000313" key="4">
    <source>
        <dbReference type="Proteomes" id="UP000198935"/>
    </source>
</evidence>
<dbReference type="GO" id="GO:0005737">
    <property type="term" value="C:cytoplasm"/>
    <property type="evidence" value="ECO:0007669"/>
    <property type="project" value="TreeGrafter"/>
</dbReference>
<dbReference type="PANTHER" id="PTHR42850">
    <property type="entry name" value="METALLOPHOSPHOESTERASE"/>
    <property type="match status" value="1"/>
</dbReference>
<dbReference type="InterPro" id="IPR050126">
    <property type="entry name" value="Ap4A_hydrolase"/>
</dbReference>
<accession>A0A1H3PGI6</accession>
<feature type="region of interest" description="Disordered" evidence="1">
    <location>
        <begin position="237"/>
        <end position="259"/>
    </location>
</feature>
<reference evidence="4" key="1">
    <citation type="submission" date="2016-10" db="EMBL/GenBank/DDBJ databases">
        <authorList>
            <person name="Varghese N."/>
            <person name="Submissions S."/>
        </authorList>
    </citation>
    <scope>NUCLEOTIDE SEQUENCE [LARGE SCALE GENOMIC DNA]</scope>
    <source>
        <strain evidence="4">SP</strain>
    </source>
</reference>
<dbReference type="CDD" id="cd07423">
    <property type="entry name" value="MPP_Prp_like"/>
    <property type="match status" value="1"/>
</dbReference>
<evidence type="ECO:0000256" key="1">
    <source>
        <dbReference type="SAM" id="MobiDB-lite"/>
    </source>
</evidence>
<feature type="compositionally biased region" description="Basic and acidic residues" evidence="1">
    <location>
        <begin position="237"/>
        <end position="249"/>
    </location>
</feature>
<dbReference type="EMBL" id="FNPI01000005">
    <property type="protein sequence ID" value="SDZ00053.1"/>
    <property type="molecule type" value="Genomic_DNA"/>
</dbReference>
<evidence type="ECO:0000313" key="3">
    <source>
        <dbReference type="EMBL" id="SDZ00053.1"/>
    </source>
</evidence>
<keyword evidence="4" id="KW-1185">Reference proteome</keyword>
<dbReference type="Gene3D" id="3.60.21.10">
    <property type="match status" value="1"/>
</dbReference>
<name>A0A1H3PGI6_9BACI</name>
<organism evidence="3 4">
    <name type="scientific">Evansella caseinilytica</name>
    <dbReference type="NCBI Taxonomy" id="1503961"/>
    <lineage>
        <taxon>Bacteria</taxon>
        <taxon>Bacillati</taxon>
        <taxon>Bacillota</taxon>
        <taxon>Bacilli</taxon>
        <taxon>Bacillales</taxon>
        <taxon>Bacillaceae</taxon>
        <taxon>Evansella</taxon>
    </lineage>
</organism>
<dbReference type="SUPFAM" id="SSF56300">
    <property type="entry name" value="Metallo-dependent phosphatases"/>
    <property type="match status" value="1"/>
</dbReference>
<dbReference type="Proteomes" id="UP000198935">
    <property type="component" value="Unassembled WGS sequence"/>
</dbReference>
<gene>
    <name evidence="3" type="ORF">SAMN05421736_10538</name>
</gene>
<dbReference type="InterPro" id="IPR004843">
    <property type="entry name" value="Calcineurin-like_PHP"/>
</dbReference>
<dbReference type="Pfam" id="PF00149">
    <property type="entry name" value="Metallophos"/>
    <property type="match status" value="1"/>
</dbReference>
<dbReference type="STRING" id="1503961.SAMN05421736_10538"/>
<dbReference type="OrthoDB" id="9807890at2"/>
<dbReference type="NCBIfam" id="NF010148">
    <property type="entry name" value="PRK13625.1"/>
    <property type="match status" value="1"/>
</dbReference>